<evidence type="ECO:0000256" key="3">
    <source>
        <dbReference type="ARBA" id="ARBA00023157"/>
    </source>
</evidence>
<keyword evidence="13" id="KW-0121">Carboxypeptidase</keyword>
<evidence type="ECO:0000256" key="13">
    <source>
        <dbReference type="RuleBase" id="RU361144"/>
    </source>
</evidence>
<dbReference type="GO" id="GO:0016020">
    <property type="term" value="C:membrane"/>
    <property type="evidence" value="ECO:0007669"/>
    <property type="project" value="InterPro"/>
</dbReference>
<dbReference type="EMBL" id="BGPR01000129">
    <property type="protein sequence ID" value="GBL97358.1"/>
    <property type="molecule type" value="Genomic_DNA"/>
</dbReference>
<dbReference type="CDD" id="cd06461">
    <property type="entry name" value="M2_ACE"/>
    <property type="match status" value="1"/>
</dbReference>
<comment type="similarity">
    <text evidence="1 12 13">Belongs to the peptidase M2 family.</text>
</comment>
<comment type="caution">
    <text evidence="12">Lacks conserved residue(s) required for the propagation of feature annotation.</text>
</comment>
<reference evidence="15 16" key="1">
    <citation type="journal article" date="2019" name="Sci. Rep.">
        <title>Orb-weaving spider Araneus ventricosus genome elucidates the spidroin gene catalogue.</title>
        <authorList>
            <person name="Kono N."/>
            <person name="Nakamura H."/>
            <person name="Ohtoshi R."/>
            <person name="Moran D.A.P."/>
            <person name="Shinohara A."/>
            <person name="Yoshida Y."/>
            <person name="Fujiwara M."/>
            <person name="Mori M."/>
            <person name="Tomita M."/>
            <person name="Arakawa K."/>
        </authorList>
    </citation>
    <scope>NUCLEOTIDE SEQUENCE [LARGE SCALE GENOMIC DNA]</scope>
</reference>
<evidence type="ECO:0000313" key="15">
    <source>
        <dbReference type="EMBL" id="GBL97358.1"/>
    </source>
</evidence>
<evidence type="ECO:0000256" key="1">
    <source>
        <dbReference type="ARBA" id="ARBA00008139"/>
    </source>
</evidence>
<dbReference type="GO" id="GO:0004180">
    <property type="term" value="F:carboxypeptidase activity"/>
    <property type="evidence" value="ECO:0007669"/>
    <property type="project" value="UniProtKB-KW"/>
</dbReference>
<feature type="binding site" evidence="9">
    <location>
        <position position="371"/>
    </location>
    <ligand>
        <name>Zn(2+)</name>
        <dbReference type="ChEBI" id="CHEBI:29105"/>
        <label>1</label>
        <note>catalytic</note>
    </ligand>
</feature>
<keyword evidence="14" id="KW-0472">Membrane</keyword>
<evidence type="ECO:0000313" key="16">
    <source>
        <dbReference type="Proteomes" id="UP000499080"/>
    </source>
</evidence>
<feature type="glycosylation site" description="N-linked (GlcNAc...) asparagine" evidence="6">
    <location>
        <position position="58"/>
    </location>
</feature>
<feature type="transmembrane region" description="Helical" evidence="14">
    <location>
        <begin position="6"/>
        <end position="27"/>
    </location>
</feature>
<keyword evidence="3 10" id="KW-1015">Disulfide bond</keyword>
<evidence type="ECO:0000256" key="6">
    <source>
        <dbReference type="PIRSR" id="PIRSR601548-10"/>
    </source>
</evidence>
<dbReference type="OrthoDB" id="10029630at2759"/>
<dbReference type="GO" id="GO:0006508">
    <property type="term" value="P:proteolysis"/>
    <property type="evidence" value="ECO:0007669"/>
    <property type="project" value="UniProtKB-KW"/>
</dbReference>
<dbReference type="Proteomes" id="UP000499080">
    <property type="component" value="Unassembled WGS sequence"/>
</dbReference>
<evidence type="ECO:0000256" key="9">
    <source>
        <dbReference type="PIRSR" id="PIRSR601548-3"/>
    </source>
</evidence>
<evidence type="ECO:0000256" key="2">
    <source>
        <dbReference type="ARBA" id="ARBA00022729"/>
    </source>
</evidence>
<comment type="caution">
    <text evidence="15">The sequence shown here is derived from an EMBL/GenBank/DDBJ whole genome shotgun (WGS) entry which is preliminary data.</text>
</comment>
<dbReference type="AlphaFoldDB" id="A0A4Y2BZ60"/>
<dbReference type="GO" id="GO:0046872">
    <property type="term" value="F:metal ion binding"/>
    <property type="evidence" value="ECO:0007669"/>
    <property type="project" value="UniProtKB-KW"/>
</dbReference>
<evidence type="ECO:0000256" key="8">
    <source>
        <dbReference type="PIRSR" id="PIRSR601548-2"/>
    </source>
</evidence>
<keyword evidence="9 13" id="KW-0862">Zinc</keyword>
<protein>
    <recommendedName>
        <fullName evidence="13">Angiotensin-converting enzyme</fullName>
        <ecNumber evidence="13">3.4.-.-</ecNumber>
    </recommendedName>
</protein>
<dbReference type="PANTHER" id="PTHR10514">
    <property type="entry name" value="ANGIOTENSIN-CONVERTING ENZYME"/>
    <property type="match status" value="1"/>
</dbReference>
<evidence type="ECO:0000256" key="4">
    <source>
        <dbReference type="ARBA" id="ARBA00023180"/>
    </source>
</evidence>
<feature type="binding site" evidence="9">
    <location>
        <position position="367"/>
    </location>
    <ligand>
        <name>Zn(2+)</name>
        <dbReference type="ChEBI" id="CHEBI:29105"/>
        <label>1</label>
        <note>catalytic</note>
    </ligand>
</feature>
<proteinExistence type="inferred from homology"/>
<evidence type="ECO:0000256" key="12">
    <source>
        <dbReference type="PROSITE-ProRule" id="PRU01355"/>
    </source>
</evidence>
<keyword evidence="4 6" id="KW-0325">Glycoprotein</keyword>
<feature type="disulfide bond" evidence="10">
    <location>
        <begin position="521"/>
        <end position="531"/>
    </location>
</feature>
<feature type="active site" description="Proton donor 2" evidence="7">
    <location>
        <position position="496"/>
    </location>
</feature>
<keyword evidence="2" id="KW-0732">Signal</keyword>
<evidence type="ECO:0000256" key="14">
    <source>
        <dbReference type="SAM" id="Phobius"/>
    </source>
</evidence>
<feature type="disulfide bond" evidence="10 12">
    <location>
        <begin position="336"/>
        <end position="354"/>
    </location>
</feature>
<organism evidence="15 16">
    <name type="scientific">Araneus ventricosus</name>
    <name type="common">Orbweaver spider</name>
    <name type="synonym">Epeira ventricosa</name>
    <dbReference type="NCBI Taxonomy" id="182803"/>
    <lineage>
        <taxon>Eukaryota</taxon>
        <taxon>Metazoa</taxon>
        <taxon>Ecdysozoa</taxon>
        <taxon>Arthropoda</taxon>
        <taxon>Chelicerata</taxon>
        <taxon>Arachnida</taxon>
        <taxon>Araneae</taxon>
        <taxon>Araneomorphae</taxon>
        <taxon>Entelegynae</taxon>
        <taxon>Araneoidea</taxon>
        <taxon>Araneidae</taxon>
        <taxon>Araneus</taxon>
    </lineage>
</organism>
<dbReference type="InterPro" id="IPR001548">
    <property type="entry name" value="Peptidase_M2"/>
</dbReference>
<keyword evidence="13" id="KW-0482">Metalloprotease</keyword>
<feature type="binding site" evidence="11">
    <location>
        <position position="367"/>
    </location>
    <ligand>
        <name>Zn(2+)</name>
        <dbReference type="ChEBI" id="CHEBI:29105"/>
        <label>2</label>
        <note>catalytic</note>
    </ligand>
</feature>
<keyword evidence="13" id="KW-0378">Hydrolase</keyword>
<keyword evidence="16" id="KW-1185">Reference proteome</keyword>
<dbReference type="GO" id="GO:0008241">
    <property type="term" value="F:peptidyl-dipeptidase activity"/>
    <property type="evidence" value="ECO:0007669"/>
    <property type="project" value="InterPro"/>
</dbReference>
<feature type="active site" description="Proton donor 1" evidence="5">
    <location>
        <position position="496"/>
    </location>
</feature>
<feature type="binding site" evidence="11">
    <location>
        <position position="395"/>
    </location>
    <ligand>
        <name>Zn(2+)</name>
        <dbReference type="ChEBI" id="CHEBI:29105"/>
        <label>2</label>
        <note>catalytic</note>
    </ligand>
</feature>
<keyword evidence="14" id="KW-0812">Transmembrane</keyword>
<dbReference type="Gene3D" id="1.10.1370.30">
    <property type="match status" value="1"/>
</dbReference>
<keyword evidence="13" id="KW-0645">Protease</keyword>
<evidence type="ECO:0000256" key="11">
    <source>
        <dbReference type="PIRSR" id="PIRSR601548-8"/>
    </source>
</evidence>
<feature type="active site" description="Proton acceptor 2" evidence="7">
    <location>
        <position position="368"/>
    </location>
</feature>
<feature type="binding site" evidence="9">
    <location>
        <position position="395"/>
    </location>
    <ligand>
        <name>Zn(2+)</name>
        <dbReference type="ChEBI" id="CHEBI:29105"/>
        <label>1</label>
        <note>catalytic</note>
    </ligand>
</feature>
<keyword evidence="9 13" id="KW-0479">Metal-binding</keyword>
<feature type="binding site" evidence="8">
    <location>
        <position position="505"/>
    </location>
    <ligand>
        <name>chloride</name>
        <dbReference type="ChEBI" id="CHEBI:17996"/>
        <label>1</label>
    </ligand>
</feature>
<accession>A0A4Y2BZ60</accession>
<name>A0A4Y2BZ60_ARAVE</name>
<evidence type="ECO:0000256" key="5">
    <source>
        <dbReference type="PIRSR" id="PIRSR601548-1"/>
    </source>
</evidence>
<evidence type="ECO:0000256" key="10">
    <source>
        <dbReference type="PIRSR" id="PIRSR601548-4"/>
    </source>
</evidence>
<dbReference type="PANTHER" id="PTHR10514:SF27">
    <property type="entry name" value="ANGIOTENSIN-CONVERTING ENZYME"/>
    <property type="match status" value="1"/>
</dbReference>
<sequence>MLFKIFTIEFIIILIHLLSPVLFISAYENVTKRLEKFDKEFQCMWWLRQSAEWNYSTNVSKATTSARRYTSVLYSDWMKEWKLWARQLNCEDLPPTEKQAVKIMASGVVFMNSYNTRLITELKSNLTEVYSSANITLPELNGIAQGESEVISLVAKLRDPDVLKKVWKSWRKQVGEKAKSDFLLLMQLTNKEAQENGYSDIGETWKQELGLDDVISEVLLLWDEVKDFYKELHAYVKHKLRLYYGDKHVGVTPWIPAHLLVNLWGDNWSGLSDILLPYPETSTNVTSVLKSKGFSVIDLIRKAEEFYTTMGLDSMKPKFWTKSMFVKPTDGRFVDCHAVSYDFALHEDYRMRMCAEVQEQSFLEAVHEMGHIQYFMAYHKLPMIYRNGANSAFHEAIGETMVYAAQSPKCLQKLNLRSADMPKEIIANTLMKQALSKFVLLPWALTVEIWRYGLFAGEIKEEDMMVAWWELRREFQGIDPPDIESASLFDPGSKYHVLLHIPYMRYFLSRFLEHQFLEAMCKFAGEDLHSCCFITSKEAGKRLKYMLSLGASVSWKDALEVLTGQRKLSTKPLLNYYEPLHKWLIDYNRNNNISVNW</sequence>
<dbReference type="EC" id="3.4.-.-" evidence="13"/>
<feature type="binding site" evidence="11">
    <location>
        <position position="371"/>
    </location>
    <ligand>
        <name>Zn(2+)</name>
        <dbReference type="ChEBI" id="CHEBI:29105"/>
        <label>2</label>
        <note>catalytic</note>
    </ligand>
</feature>
<dbReference type="Pfam" id="PF01401">
    <property type="entry name" value="Peptidase_M2"/>
    <property type="match status" value="1"/>
</dbReference>
<dbReference type="PROSITE" id="PS52011">
    <property type="entry name" value="PEPTIDASE_M2"/>
    <property type="match status" value="1"/>
</dbReference>
<keyword evidence="14" id="KW-1133">Transmembrane helix</keyword>
<feature type="active site" description="Proton acceptor 1" evidence="5">
    <location>
        <position position="368"/>
    </location>
</feature>
<dbReference type="GO" id="GO:0008237">
    <property type="term" value="F:metallopeptidase activity"/>
    <property type="evidence" value="ECO:0007669"/>
    <property type="project" value="UniProtKB-KW"/>
</dbReference>
<comment type="cofactor">
    <cofactor evidence="13">
        <name>Zn(2+)</name>
        <dbReference type="ChEBI" id="CHEBI:29105"/>
    </cofactor>
    <text evidence="13">Binds 1 zinc ion per subunit.</text>
</comment>
<dbReference type="SUPFAM" id="SSF55486">
    <property type="entry name" value="Metalloproteases ('zincins'), catalytic domain"/>
    <property type="match status" value="1"/>
</dbReference>
<dbReference type="PRINTS" id="PR00791">
    <property type="entry name" value="PEPDIPTASEA"/>
</dbReference>
<evidence type="ECO:0000256" key="7">
    <source>
        <dbReference type="PIRSR" id="PIRSR601548-11"/>
    </source>
</evidence>
<gene>
    <name evidence="15" type="primary">ACE_17</name>
    <name evidence="15" type="ORF">AVEN_170475_1</name>
</gene>